<gene>
    <name evidence="2" type="ORF">BV898_18588</name>
</gene>
<sequence>MYGGPSRYALGCCDHLHGSTVFHVRVDFGFNLTLDRCYVAKGHSVESTHKHHLQDNRGAGVTKTMIALCLLFVITFLPWVIYPLVAKTDIVLNTPPGLIVFPLFLMGEK</sequence>
<keyword evidence="1" id="KW-0472">Membrane</keyword>
<organism evidence="2 3">
    <name type="scientific">Hypsibius exemplaris</name>
    <name type="common">Freshwater tardigrade</name>
    <dbReference type="NCBI Taxonomy" id="2072580"/>
    <lineage>
        <taxon>Eukaryota</taxon>
        <taxon>Metazoa</taxon>
        <taxon>Ecdysozoa</taxon>
        <taxon>Tardigrada</taxon>
        <taxon>Eutardigrada</taxon>
        <taxon>Parachela</taxon>
        <taxon>Hypsibioidea</taxon>
        <taxon>Hypsibiidae</taxon>
        <taxon>Hypsibius</taxon>
    </lineage>
</organism>
<name>A0A9X6NK89_HYPEX</name>
<proteinExistence type="predicted"/>
<dbReference type="Proteomes" id="UP000192578">
    <property type="component" value="Unassembled WGS sequence"/>
</dbReference>
<evidence type="ECO:0000313" key="3">
    <source>
        <dbReference type="Proteomes" id="UP000192578"/>
    </source>
</evidence>
<keyword evidence="1" id="KW-0812">Transmembrane</keyword>
<dbReference type="AlphaFoldDB" id="A0A9X6NK89"/>
<dbReference type="EMBL" id="MTYJ01000378">
    <property type="protein sequence ID" value="OWA54173.1"/>
    <property type="molecule type" value="Genomic_DNA"/>
</dbReference>
<reference evidence="3" key="1">
    <citation type="submission" date="2017-01" db="EMBL/GenBank/DDBJ databases">
        <title>Comparative genomics of anhydrobiosis in the tardigrade Hypsibius dujardini.</title>
        <authorList>
            <person name="Yoshida Y."/>
            <person name="Koutsovoulos G."/>
            <person name="Laetsch D."/>
            <person name="Stevens L."/>
            <person name="Kumar S."/>
            <person name="Horikawa D."/>
            <person name="Ishino K."/>
            <person name="Komine S."/>
            <person name="Tomita M."/>
            <person name="Blaxter M."/>
            <person name="Arakawa K."/>
        </authorList>
    </citation>
    <scope>NUCLEOTIDE SEQUENCE [LARGE SCALE GENOMIC DNA]</scope>
    <source>
        <strain evidence="3">Z151</strain>
    </source>
</reference>
<feature type="transmembrane region" description="Helical" evidence="1">
    <location>
        <begin position="65"/>
        <end position="84"/>
    </location>
</feature>
<keyword evidence="3" id="KW-1185">Reference proteome</keyword>
<evidence type="ECO:0000256" key="1">
    <source>
        <dbReference type="SAM" id="Phobius"/>
    </source>
</evidence>
<protein>
    <submittedName>
        <fullName evidence="2">Uncharacterized protein</fullName>
    </submittedName>
</protein>
<keyword evidence="1" id="KW-1133">Transmembrane helix</keyword>
<accession>A0A9X6NK89</accession>
<comment type="caution">
    <text evidence="2">The sequence shown here is derived from an EMBL/GenBank/DDBJ whole genome shotgun (WGS) entry which is preliminary data.</text>
</comment>
<evidence type="ECO:0000313" key="2">
    <source>
        <dbReference type="EMBL" id="OWA54173.1"/>
    </source>
</evidence>